<organism evidence="1 2">
    <name type="scientific">Alkalisalibacterium limincola</name>
    <dbReference type="NCBI Taxonomy" id="2699169"/>
    <lineage>
        <taxon>Bacteria</taxon>
        <taxon>Pseudomonadati</taxon>
        <taxon>Pseudomonadota</taxon>
        <taxon>Gammaproteobacteria</taxon>
        <taxon>Lysobacterales</taxon>
        <taxon>Lysobacteraceae</taxon>
        <taxon>Alkalisalibacterium</taxon>
    </lineage>
</organism>
<dbReference type="AlphaFoldDB" id="A0A5C8KR94"/>
<keyword evidence="2" id="KW-1185">Reference proteome</keyword>
<dbReference type="Proteomes" id="UP000321248">
    <property type="component" value="Unassembled WGS sequence"/>
</dbReference>
<dbReference type="EMBL" id="VRTS01000005">
    <property type="protein sequence ID" value="TXK62291.1"/>
    <property type="molecule type" value="Genomic_DNA"/>
</dbReference>
<comment type="caution">
    <text evidence="1">The sequence shown here is derived from an EMBL/GenBank/DDBJ whole genome shotgun (WGS) entry which is preliminary data.</text>
</comment>
<proteinExistence type="predicted"/>
<reference evidence="1 2" key="1">
    <citation type="submission" date="2019-08" db="EMBL/GenBank/DDBJ databases">
        <authorList>
            <person name="Karlyshev A.V."/>
        </authorList>
    </citation>
    <scope>NUCLEOTIDE SEQUENCE [LARGE SCALE GENOMIC DNA]</scope>
    <source>
        <strain evidence="1 2">Alg18-2.2</strain>
    </source>
</reference>
<gene>
    <name evidence="1" type="ORF">FU658_08625</name>
</gene>
<name>A0A5C8KR94_9GAMM</name>
<protein>
    <submittedName>
        <fullName evidence="1">Uncharacterized protein</fullName>
    </submittedName>
</protein>
<sequence>MRSLHGFSIVVAATTALVACTPAQVRLPDGFADHASSYEVSGHSPRRFNEPVRFGPYSALEMREGSTFSWAIPVGSVDIGRAARRYAFTLVAPNQSPVEVQCRIRTWAAVHGTHAPLDVDLTALAGPMMACGFWFDGAARVMPLEMSRKGTRLHGRLVSPSGEYLLRSVHGYEGSSWPAAEATGFELLHNGVPLMVVDMLNAGRVHMDQRPDEGERVYLAAAAAALLLLDEELAL</sequence>
<evidence type="ECO:0000313" key="1">
    <source>
        <dbReference type="EMBL" id="TXK62291.1"/>
    </source>
</evidence>
<dbReference type="RefSeq" id="WP_147891710.1">
    <property type="nucleotide sequence ID" value="NZ_VRTS01000005.1"/>
</dbReference>
<accession>A0A5C8KR94</accession>
<evidence type="ECO:0000313" key="2">
    <source>
        <dbReference type="Proteomes" id="UP000321248"/>
    </source>
</evidence>
<dbReference type="OrthoDB" id="6058785at2"/>
<dbReference type="PROSITE" id="PS51257">
    <property type="entry name" value="PROKAR_LIPOPROTEIN"/>
    <property type="match status" value="1"/>
</dbReference>